<evidence type="ECO:0000256" key="1">
    <source>
        <dbReference type="SAM" id="Phobius"/>
    </source>
</evidence>
<dbReference type="InterPro" id="IPR007813">
    <property type="entry name" value="PilN"/>
</dbReference>
<gene>
    <name evidence="2" type="ORF">EHZ11_09710</name>
</gene>
<dbReference type="Pfam" id="PF05137">
    <property type="entry name" value="PilN"/>
    <property type="match status" value="1"/>
</dbReference>
<keyword evidence="1" id="KW-1133">Transmembrane helix</keyword>
<dbReference type="EMBL" id="RQNR01000004">
    <property type="protein sequence ID" value="RQN24245.1"/>
    <property type="molecule type" value="Genomic_DNA"/>
</dbReference>
<dbReference type="Proteomes" id="UP000273641">
    <property type="component" value="Unassembled WGS sequence"/>
</dbReference>
<organism evidence="2 3">
    <name type="scientific">Clostridium perfringens</name>
    <dbReference type="NCBI Taxonomy" id="1502"/>
    <lineage>
        <taxon>Bacteria</taxon>
        <taxon>Bacillati</taxon>
        <taxon>Bacillota</taxon>
        <taxon>Clostridia</taxon>
        <taxon>Eubacteriales</taxon>
        <taxon>Clostridiaceae</taxon>
        <taxon>Clostridium</taxon>
    </lineage>
</organism>
<accession>A0AAE8FRM8</accession>
<sequence length="188" mass="21509">MRDFNFFSHITEERKSDSKRKYIGFGLIGALVFIFVVNFSINIIHGHVLDKNISYYEGEIDTPDMKEKLVIATKVEKEHDALEKYYNDVKVATEQVYDNNYVTTQRIKIINSTVPKDLVFTQISIDNKTLTIQALSKTRSAISDLQYNLNNLGFIENTYISGIGERNAQGDYSFSINCTLKEVGNNEN</sequence>
<keyword evidence="1" id="KW-0812">Transmembrane</keyword>
<keyword evidence="1" id="KW-0472">Membrane</keyword>
<evidence type="ECO:0000313" key="3">
    <source>
        <dbReference type="Proteomes" id="UP000273641"/>
    </source>
</evidence>
<dbReference type="AlphaFoldDB" id="A0AAE8FRM8"/>
<protein>
    <submittedName>
        <fullName evidence="2">Fimbrial protein</fullName>
    </submittedName>
</protein>
<evidence type="ECO:0000313" key="2">
    <source>
        <dbReference type="EMBL" id="RQN24245.1"/>
    </source>
</evidence>
<comment type="caution">
    <text evidence="2">The sequence shown here is derived from an EMBL/GenBank/DDBJ whole genome shotgun (WGS) entry which is preliminary data.</text>
</comment>
<dbReference type="RefSeq" id="WP_124229243.1">
    <property type="nucleotide sequence ID" value="NZ_CABHIS010000004.1"/>
</dbReference>
<reference evidence="2 3" key="1">
    <citation type="submission" date="2018-11" db="EMBL/GenBank/DDBJ databases">
        <title>Draft genome sequences of potential pathogenic Clostridium perfringens from environmental surface water in the North West Province, South Africa.</title>
        <authorList>
            <person name="Fourie J.C.J."/>
            <person name="Sanko T.J."/>
            <person name="Bezuidenhout C."/>
            <person name="Mienie C."/>
            <person name="Adeleke R."/>
        </authorList>
    </citation>
    <scope>NUCLEOTIDE SEQUENCE [LARGE SCALE GENOMIC DNA]</scope>
    <source>
        <strain evidence="2 3">SC4-C13</strain>
    </source>
</reference>
<feature type="transmembrane region" description="Helical" evidence="1">
    <location>
        <begin position="21"/>
        <end position="41"/>
    </location>
</feature>
<name>A0AAE8FRM8_CLOPF</name>
<proteinExistence type="predicted"/>